<dbReference type="Proteomes" id="UP000244925">
    <property type="component" value="Unassembled WGS sequence"/>
</dbReference>
<accession>A0A2V1IX10</accession>
<comment type="caution">
    <text evidence="2">The sequence shown here is derived from an EMBL/GenBank/DDBJ whole genome shotgun (WGS) entry which is preliminary data.</text>
</comment>
<keyword evidence="1" id="KW-0812">Transmembrane</keyword>
<organism evidence="2 3">
    <name type="scientific">Paramuribaculum intestinale</name>
    <dbReference type="NCBI Taxonomy" id="2094151"/>
    <lineage>
        <taxon>Bacteria</taxon>
        <taxon>Pseudomonadati</taxon>
        <taxon>Bacteroidota</taxon>
        <taxon>Bacteroidia</taxon>
        <taxon>Bacteroidales</taxon>
        <taxon>Muribaculaceae</taxon>
        <taxon>Paramuribaculum</taxon>
    </lineage>
</organism>
<evidence type="ECO:0000256" key="1">
    <source>
        <dbReference type="SAM" id="Phobius"/>
    </source>
</evidence>
<dbReference type="AlphaFoldDB" id="A0A2V1IX10"/>
<keyword evidence="1" id="KW-1133">Transmembrane helix</keyword>
<keyword evidence="1" id="KW-0472">Membrane</keyword>
<dbReference type="Gene3D" id="2.60.120.1360">
    <property type="match status" value="1"/>
</dbReference>
<dbReference type="GeneID" id="93424165"/>
<dbReference type="RefSeq" id="WP_107034703.1">
    <property type="nucleotide sequence ID" value="NZ_CAONGC010000002.1"/>
</dbReference>
<evidence type="ECO:0008006" key="4">
    <source>
        <dbReference type="Google" id="ProtNLM"/>
    </source>
</evidence>
<dbReference type="InterPro" id="IPR036514">
    <property type="entry name" value="SGNH_hydro_sf"/>
</dbReference>
<name>A0A2V1IX10_9BACT</name>
<keyword evidence="3" id="KW-1185">Reference proteome</keyword>
<dbReference type="EMBL" id="PUBV01000001">
    <property type="protein sequence ID" value="PWB09651.1"/>
    <property type="molecule type" value="Genomic_DNA"/>
</dbReference>
<proteinExistence type="predicted"/>
<dbReference type="Gene3D" id="3.40.50.1110">
    <property type="entry name" value="SGNH hydrolase"/>
    <property type="match status" value="1"/>
</dbReference>
<reference evidence="3" key="1">
    <citation type="submission" date="2018-02" db="EMBL/GenBank/DDBJ databases">
        <authorList>
            <person name="Clavel T."/>
            <person name="Strowig T."/>
        </authorList>
    </citation>
    <scope>NUCLEOTIDE SEQUENCE [LARGE SCALE GENOMIC DNA]</scope>
    <source>
        <strain evidence="3">DSM 100764</strain>
    </source>
</reference>
<dbReference type="GO" id="GO:0016788">
    <property type="term" value="F:hydrolase activity, acting on ester bonds"/>
    <property type="evidence" value="ECO:0007669"/>
    <property type="project" value="UniProtKB-ARBA"/>
</dbReference>
<evidence type="ECO:0000313" key="3">
    <source>
        <dbReference type="Proteomes" id="UP000244925"/>
    </source>
</evidence>
<evidence type="ECO:0000313" key="2">
    <source>
        <dbReference type="EMBL" id="PWB09651.1"/>
    </source>
</evidence>
<gene>
    <name evidence="2" type="ORF">C5O25_00125</name>
</gene>
<feature type="transmembrane region" description="Helical" evidence="1">
    <location>
        <begin position="12"/>
        <end position="32"/>
    </location>
</feature>
<protein>
    <recommendedName>
        <fullName evidence="4">SGNH hydrolase-type esterase domain-containing protein</fullName>
    </recommendedName>
</protein>
<dbReference type="SUPFAM" id="SSF52266">
    <property type="entry name" value="SGNH hydrolase"/>
    <property type="match status" value="1"/>
</dbReference>
<sequence length="496" mass="53921">MSRRPNDSAQWRTAFAVITAVAIVAFVSVLPLRKLTDGLIDDYNLLADVSAVIESQEQSDTIDVLQDEAIDPLLRKAIAESRDAATNKTVAARVDSAFAAMTLHTTDSAAMTKPDAQDTVVSLPDAQPALRDENGIVAIEDYTPSKSGLSAMRSALMSGRMVRIAVVGDSYIEGDIFTQDLREKLQSRFGGSGVGYVSMHTDFPGFRRSVHQGGSGWNAHKHGEKGTLNAFVGLSQHYFTPKDGARALSTYKGDKKIKHVDQWEISRFLFVAPDGATVTMTDSDGENHTSTFAPSSSVQSMVINKITGSISLSTSTSSIKALGVWLESSSGVSVECMSTRGFSGLSLSSLNYDLCRQMDEKLGYDMIILEFGLNAMSASQKNYSVYSREMIKVIRHLRECFPSASIILMGVGDRGQKRGGELHSMSTVGNMVSAQRDAAREAGCLFWDIREAQGGNDAVVEWSRKGLIGKDYTHMSHKGGKVLAEEFYNALMMQLQ</sequence>